<dbReference type="Proteomes" id="UP000554235">
    <property type="component" value="Unassembled WGS sequence"/>
</dbReference>
<dbReference type="PRINTS" id="PR01415">
    <property type="entry name" value="ANKYRIN"/>
</dbReference>
<dbReference type="SUPFAM" id="SSF48403">
    <property type="entry name" value="Ankyrin repeat"/>
    <property type="match status" value="3"/>
</dbReference>
<feature type="transmembrane region" description="Helical" evidence="8">
    <location>
        <begin position="1175"/>
        <end position="1200"/>
    </location>
</feature>
<dbReference type="PROSITE" id="PS50297">
    <property type="entry name" value="ANK_REP_REGION"/>
    <property type="match status" value="11"/>
</dbReference>
<feature type="repeat" description="ANK" evidence="7">
    <location>
        <begin position="568"/>
        <end position="600"/>
    </location>
</feature>
<feature type="repeat" description="ANK" evidence="7">
    <location>
        <begin position="766"/>
        <end position="798"/>
    </location>
</feature>
<evidence type="ECO:0000259" key="9">
    <source>
        <dbReference type="Pfam" id="PF13664"/>
    </source>
</evidence>
<feature type="repeat" description="ANK" evidence="7">
    <location>
        <begin position="603"/>
        <end position="635"/>
    </location>
</feature>
<evidence type="ECO:0000256" key="3">
    <source>
        <dbReference type="ARBA" id="ARBA00022737"/>
    </source>
</evidence>
<keyword evidence="2 8" id="KW-0812">Transmembrane</keyword>
<organism evidence="11 12">
    <name type="scientific">Fusarium albosuccineum</name>
    <dbReference type="NCBI Taxonomy" id="1237068"/>
    <lineage>
        <taxon>Eukaryota</taxon>
        <taxon>Fungi</taxon>
        <taxon>Dikarya</taxon>
        <taxon>Ascomycota</taxon>
        <taxon>Pezizomycotina</taxon>
        <taxon>Sordariomycetes</taxon>
        <taxon>Hypocreomycetidae</taxon>
        <taxon>Hypocreales</taxon>
        <taxon>Nectriaceae</taxon>
        <taxon>Fusarium</taxon>
        <taxon>Fusarium decemcellulare species complex</taxon>
    </lineage>
</organism>
<feature type="domain" description="Clr5" evidence="10">
    <location>
        <begin position="12"/>
        <end position="61"/>
    </location>
</feature>
<dbReference type="Gene3D" id="1.25.40.20">
    <property type="entry name" value="Ankyrin repeat-containing domain"/>
    <property type="match status" value="5"/>
</dbReference>
<feature type="repeat" description="ANK" evidence="7">
    <location>
        <begin position="421"/>
        <end position="450"/>
    </location>
</feature>
<evidence type="ECO:0000256" key="5">
    <source>
        <dbReference type="ARBA" id="ARBA00023043"/>
    </source>
</evidence>
<sequence length="1348" mass="146602">MPPAARIPLALWESNKEHIRGLYLEQDKTLDELVQCMAQDHGFHASRAQYIRRLDSWKMRKNSTKKEWEYVGVLVAKRKLNGKDTEIVMGEKVVPTKKLKKELGRYPQPQLFGHEYSEDAQEGIIARTPPTMPCLDPGFIKFTTVPWFNFQDSLISRVSLASRRANASRARTLSHAELVTNLASVILPGVVSWNLDNLQSTEIASQLAVRIEEMLPQMSNNGHSSCPRPRDIVVQMLRWVIHRLSNNLLTDSDLDAVFRWVLDHGSMQAIKDIFDLDCSTTNVILPNLLLCAIRIREEEMGISPNVFHPVSRQSALHLAICYRQDRIVQLLLDYGADTNTPSTDILTLLHHVINRDRDVGISLVKILIRAGADLNTPFSSFGGNTLFGRITLLMDATAESDIALTELLLEAGAEVNFFDAISKSALHLAVQRGSLSVVKALLRTGANPNIPFGPSFSDISKDHHMENALSTPLDIAYRYGLWEIAQFLIQAGAQPSSLAEALFSAIGQVNHGLVELLLMNGADANSRNVCSQTVLQLVCERQIPGWRQMVEILLRWGADVNAPPGHVFGSTALQAAARTGTIDLVLFLIERGADLNAPPCHSGGLTVLQAAAKTGNIDLVQLLLDRGADLNAPPCYSRGLAAMQAAVTSGNLRLVEMMVQRGGNINAKRAPEGGTTCLQAAVDAGDLELVSKLLALGAQVNAAGPVLQAALEINHEDIALSLLEAGANINPEFGRASPLCWAILRGNRRLFKLLMSKGAIVDPPQTDPTPLHAAVAGRSLNMTRSLIDAGANINRPSHPVFRHPIDTSSMEVPLVTAITMGNNGLAKLLVNAGANINLSPTPVSPNTPLQCAINGKNLEIVQLLVSQGADVNPPQDMFNTFSPLSSAIRQKNRELVQLLLSHGADPSRTNEPNNWNSLHTAIDQLQVPEEAEKMLEIVRVLLDHSVDINAHSLTGSPIQLTSRLKGTKATELAKMLIGFKADINCPPFLGFHMTPLQAAIKGGQDELARIFLAAGADINAPAFQYCGATALQGAAKREDLILGEGGTALQFAAIRGNFNLAVLLLENGADVNAPKALIDGRTALEGAAEHGRLGMVHLLLDNDEHEESLRQRCQDAAEFAQANGHVVIAETLRAWKTLWRMTILHLLSTLNRWQQYSTMSNTVSAVVFSPAPYHIIAYGTLLGTSFFHTFINGIVMIRTVDRPAFSAIQQRLFPIYFGLQTILPGVLALTFPGNALIGLQNGPLGLVSEFARWHSLLPIGIMALTGAVNLTVLLPLTTETMKKRRGQVKRDGKDWYAPGPHSDEMKALNKQFGILHGISSLINLTTFFAAVAYGFTLGGRVLSVADLA</sequence>
<evidence type="ECO:0000256" key="8">
    <source>
        <dbReference type="SAM" id="Phobius"/>
    </source>
</evidence>
<feature type="domain" description="TMEM205-like" evidence="9">
    <location>
        <begin position="1177"/>
        <end position="1285"/>
    </location>
</feature>
<dbReference type="PANTHER" id="PTHR24198:SF165">
    <property type="entry name" value="ANKYRIN REPEAT-CONTAINING PROTEIN-RELATED"/>
    <property type="match status" value="1"/>
</dbReference>
<evidence type="ECO:0000256" key="2">
    <source>
        <dbReference type="ARBA" id="ARBA00022692"/>
    </source>
</evidence>
<dbReference type="PROSITE" id="PS50088">
    <property type="entry name" value="ANK_REPEAT"/>
    <property type="match status" value="12"/>
</dbReference>
<feature type="repeat" description="ANK" evidence="7">
    <location>
        <begin position="311"/>
        <end position="343"/>
    </location>
</feature>
<evidence type="ECO:0000259" key="10">
    <source>
        <dbReference type="Pfam" id="PF14420"/>
    </source>
</evidence>
<feature type="repeat" description="ANK" evidence="7">
    <location>
        <begin position="991"/>
        <end position="1023"/>
    </location>
</feature>
<feature type="repeat" description="ANK" evidence="7">
    <location>
        <begin position="673"/>
        <end position="705"/>
    </location>
</feature>
<dbReference type="InterPro" id="IPR002110">
    <property type="entry name" value="Ankyrin_rpt"/>
</dbReference>
<keyword evidence="3" id="KW-0677">Repeat</keyword>
<evidence type="ECO:0000313" key="11">
    <source>
        <dbReference type="EMBL" id="KAF4470921.1"/>
    </source>
</evidence>
<dbReference type="GO" id="GO:0016020">
    <property type="term" value="C:membrane"/>
    <property type="evidence" value="ECO:0007669"/>
    <property type="project" value="UniProtKB-SubCell"/>
</dbReference>
<protein>
    <submittedName>
        <fullName evidence="11">Mitochondrial outer membrane</fullName>
    </submittedName>
</protein>
<feature type="repeat" description="ANK" evidence="7">
    <location>
        <begin position="844"/>
        <end position="876"/>
    </location>
</feature>
<dbReference type="SMART" id="SM00248">
    <property type="entry name" value="ANK"/>
    <property type="match status" value="19"/>
</dbReference>
<dbReference type="OrthoDB" id="539213at2759"/>
<dbReference type="Pfam" id="PF13664">
    <property type="entry name" value="DUF4149"/>
    <property type="match status" value="1"/>
</dbReference>
<evidence type="ECO:0000256" key="4">
    <source>
        <dbReference type="ARBA" id="ARBA00022989"/>
    </source>
</evidence>
<feature type="transmembrane region" description="Helical" evidence="8">
    <location>
        <begin position="1314"/>
        <end position="1335"/>
    </location>
</feature>
<keyword evidence="12" id="KW-1185">Reference proteome</keyword>
<feature type="transmembrane region" description="Helical" evidence="8">
    <location>
        <begin position="1253"/>
        <end position="1276"/>
    </location>
</feature>
<proteinExistence type="predicted"/>
<keyword evidence="5 7" id="KW-0040">ANK repeat</keyword>
<name>A0A8H4LKL2_9HYPO</name>
<evidence type="ECO:0000256" key="7">
    <source>
        <dbReference type="PROSITE-ProRule" id="PRU00023"/>
    </source>
</evidence>
<comment type="caution">
    <text evidence="11">The sequence shown here is derived from an EMBL/GenBank/DDBJ whole genome shotgun (WGS) entry which is preliminary data.</text>
</comment>
<gene>
    <name evidence="11" type="ORF">FALBO_2163</name>
</gene>
<keyword evidence="4 8" id="KW-1133">Transmembrane helix</keyword>
<dbReference type="InterPro" id="IPR036770">
    <property type="entry name" value="Ankyrin_rpt-contain_sf"/>
</dbReference>
<feature type="repeat" description="ANK" evidence="7">
    <location>
        <begin position="879"/>
        <end position="911"/>
    </location>
</feature>
<evidence type="ECO:0000313" key="12">
    <source>
        <dbReference type="Proteomes" id="UP000554235"/>
    </source>
</evidence>
<feature type="repeat" description="ANK" evidence="7">
    <location>
        <begin position="1044"/>
        <end position="1076"/>
    </location>
</feature>
<keyword evidence="6 8" id="KW-0472">Membrane</keyword>
<evidence type="ECO:0000256" key="6">
    <source>
        <dbReference type="ARBA" id="ARBA00023136"/>
    </source>
</evidence>
<accession>A0A8H4LKL2</accession>
<feature type="repeat" description="ANK" evidence="7">
    <location>
        <begin position="809"/>
        <end position="841"/>
    </location>
</feature>
<feature type="transmembrane region" description="Helical" evidence="8">
    <location>
        <begin position="1212"/>
        <end position="1233"/>
    </location>
</feature>
<dbReference type="Pfam" id="PF00023">
    <property type="entry name" value="Ank"/>
    <property type="match status" value="4"/>
</dbReference>
<comment type="subcellular location">
    <subcellularLocation>
        <location evidence="1">Membrane</location>
    </subcellularLocation>
</comment>
<reference evidence="11 12" key="1">
    <citation type="submission" date="2020-01" db="EMBL/GenBank/DDBJ databases">
        <title>Identification and distribution of gene clusters putatively required for synthesis of sphingolipid metabolism inhibitors in phylogenetically diverse species of the filamentous fungus Fusarium.</title>
        <authorList>
            <person name="Kim H.-S."/>
            <person name="Busman M."/>
            <person name="Brown D.W."/>
            <person name="Divon H."/>
            <person name="Uhlig S."/>
            <person name="Proctor R.H."/>
        </authorList>
    </citation>
    <scope>NUCLEOTIDE SEQUENCE [LARGE SCALE GENOMIC DNA]</scope>
    <source>
        <strain evidence="11 12">NRRL 20459</strain>
    </source>
</reference>
<dbReference type="InterPro" id="IPR025676">
    <property type="entry name" value="Clr5_dom"/>
</dbReference>
<dbReference type="InterPro" id="IPR025423">
    <property type="entry name" value="TMEM205-like"/>
</dbReference>
<dbReference type="Pfam" id="PF14420">
    <property type="entry name" value="Clr5"/>
    <property type="match status" value="1"/>
</dbReference>
<feature type="repeat" description="ANK" evidence="7">
    <location>
        <begin position="638"/>
        <end position="670"/>
    </location>
</feature>
<dbReference type="EMBL" id="JAADYS010000272">
    <property type="protein sequence ID" value="KAF4470921.1"/>
    <property type="molecule type" value="Genomic_DNA"/>
</dbReference>
<dbReference type="Pfam" id="PF12796">
    <property type="entry name" value="Ank_2"/>
    <property type="match status" value="6"/>
</dbReference>
<evidence type="ECO:0000256" key="1">
    <source>
        <dbReference type="ARBA" id="ARBA00004370"/>
    </source>
</evidence>
<dbReference type="PANTHER" id="PTHR24198">
    <property type="entry name" value="ANKYRIN REPEAT AND PROTEIN KINASE DOMAIN-CONTAINING PROTEIN"/>
    <property type="match status" value="1"/>
</dbReference>